<dbReference type="EMBL" id="GGEC01045451">
    <property type="protein sequence ID" value="MBX25935.1"/>
    <property type="molecule type" value="Transcribed_RNA"/>
</dbReference>
<evidence type="ECO:0000256" key="1">
    <source>
        <dbReference type="SAM" id="MobiDB-lite"/>
    </source>
</evidence>
<protein>
    <submittedName>
        <fullName evidence="2">Uncharacterized protein</fullName>
    </submittedName>
</protein>
<proteinExistence type="predicted"/>
<reference evidence="2" key="1">
    <citation type="submission" date="2018-02" db="EMBL/GenBank/DDBJ databases">
        <title>Rhizophora mucronata_Transcriptome.</title>
        <authorList>
            <person name="Meera S.P."/>
            <person name="Sreeshan A."/>
            <person name="Augustine A."/>
        </authorList>
    </citation>
    <scope>NUCLEOTIDE SEQUENCE</scope>
    <source>
        <tissue evidence="2">Leaf</tissue>
    </source>
</reference>
<evidence type="ECO:0000313" key="2">
    <source>
        <dbReference type="EMBL" id="MBX25935.1"/>
    </source>
</evidence>
<organism evidence="2">
    <name type="scientific">Rhizophora mucronata</name>
    <name type="common">Asiatic mangrove</name>
    <dbReference type="NCBI Taxonomy" id="61149"/>
    <lineage>
        <taxon>Eukaryota</taxon>
        <taxon>Viridiplantae</taxon>
        <taxon>Streptophyta</taxon>
        <taxon>Embryophyta</taxon>
        <taxon>Tracheophyta</taxon>
        <taxon>Spermatophyta</taxon>
        <taxon>Magnoliopsida</taxon>
        <taxon>eudicotyledons</taxon>
        <taxon>Gunneridae</taxon>
        <taxon>Pentapetalae</taxon>
        <taxon>rosids</taxon>
        <taxon>fabids</taxon>
        <taxon>Malpighiales</taxon>
        <taxon>Rhizophoraceae</taxon>
        <taxon>Rhizophora</taxon>
    </lineage>
</organism>
<name>A0A2P2M6T5_RHIMU</name>
<feature type="region of interest" description="Disordered" evidence="1">
    <location>
        <begin position="1"/>
        <end position="38"/>
    </location>
</feature>
<dbReference type="AlphaFoldDB" id="A0A2P2M6T5"/>
<accession>A0A2P2M6T5</accession>
<sequence>MRRTVSGRSPRKKIFRPHHLQWFQRNSEKRNQINRRNL</sequence>
<feature type="compositionally biased region" description="Basic residues" evidence="1">
    <location>
        <begin position="1"/>
        <end position="19"/>
    </location>
</feature>